<dbReference type="Proteomes" id="UP000824115">
    <property type="component" value="Unassembled WGS sequence"/>
</dbReference>
<sequence length="442" mass="48896">MKKILLTVALLAVAVAAGAQNKDQLQASIAKAQEATLNEKKAANPATWIKYGDALTKAYLSLYGDARTGWDPTTVMLMTNGKQPLSEEQVAINGTPYIVQHFEFHDMYYDANSIVAAIIITQHISDENLLVQARDAYLKAAELDAKGSKTRTLTDKLLTVEERLVENASSCFAIGRYEEAAELFEASIMCRDNNVINSLDTVIVSNTALAYNVAGNNAKAREYYELCVELGYDENGENSSALADILIKEGDTDAAKACLNSAFQKYPSSQAVLVALINLYMETNDDPNKILDLIHHAQVNEPTNASLVYAEGNVYFNMNDYDNAIRCYYKSFEMDPTYVYGIYAVGNAYFEHAVDVQDEMDKLDLSDIEGYDKLLAEFEGYLTASIEPFETAISLAGDDNQDVKVASASALKQVYFRFRDKDPKYAEGYDRCDAILKEAGVE</sequence>
<keyword evidence="1" id="KW-0802">TPR repeat</keyword>
<feature type="signal peptide" evidence="2">
    <location>
        <begin position="1"/>
        <end position="19"/>
    </location>
</feature>
<comment type="caution">
    <text evidence="3">The sequence shown here is derived from an EMBL/GenBank/DDBJ whole genome shotgun (WGS) entry which is preliminary data.</text>
</comment>
<accession>A0A9D2K9I4</accession>
<dbReference type="InterPro" id="IPR019734">
    <property type="entry name" value="TPR_rpt"/>
</dbReference>
<feature type="repeat" description="TPR" evidence="1">
    <location>
        <begin position="305"/>
        <end position="338"/>
    </location>
</feature>
<dbReference type="PANTHER" id="PTHR12558:SF13">
    <property type="entry name" value="CELL DIVISION CYCLE PROTEIN 27 HOMOLOG"/>
    <property type="match status" value="1"/>
</dbReference>
<organism evidence="3 4">
    <name type="scientific">Candidatus Coprenecus stercoravium</name>
    <dbReference type="NCBI Taxonomy" id="2840735"/>
    <lineage>
        <taxon>Bacteria</taxon>
        <taxon>Pseudomonadati</taxon>
        <taxon>Bacteroidota</taxon>
        <taxon>Bacteroidia</taxon>
        <taxon>Bacteroidales</taxon>
        <taxon>Rikenellaceae</taxon>
        <taxon>Rikenellaceae incertae sedis</taxon>
        <taxon>Candidatus Coprenecus</taxon>
    </lineage>
</organism>
<feature type="chain" id="PRO_5038975486" evidence="2">
    <location>
        <begin position="20"/>
        <end position="442"/>
    </location>
</feature>
<dbReference type="AlphaFoldDB" id="A0A9D2K9I4"/>
<evidence type="ECO:0000256" key="2">
    <source>
        <dbReference type="SAM" id="SignalP"/>
    </source>
</evidence>
<reference evidence="3" key="1">
    <citation type="journal article" date="2021" name="PeerJ">
        <title>Extensive microbial diversity within the chicken gut microbiome revealed by metagenomics and culture.</title>
        <authorList>
            <person name="Gilroy R."/>
            <person name="Ravi A."/>
            <person name="Getino M."/>
            <person name="Pursley I."/>
            <person name="Horton D.L."/>
            <person name="Alikhan N.F."/>
            <person name="Baker D."/>
            <person name="Gharbi K."/>
            <person name="Hall N."/>
            <person name="Watson M."/>
            <person name="Adriaenssens E.M."/>
            <person name="Foster-Nyarko E."/>
            <person name="Jarju S."/>
            <person name="Secka A."/>
            <person name="Antonio M."/>
            <person name="Oren A."/>
            <person name="Chaudhuri R.R."/>
            <person name="La Ragione R."/>
            <person name="Hildebrand F."/>
            <person name="Pallen M.J."/>
        </authorList>
    </citation>
    <scope>NUCLEOTIDE SEQUENCE</scope>
    <source>
        <strain evidence="3">Gambia16-554</strain>
    </source>
</reference>
<dbReference type="SUPFAM" id="SSF48452">
    <property type="entry name" value="TPR-like"/>
    <property type="match status" value="1"/>
</dbReference>
<evidence type="ECO:0000313" key="4">
    <source>
        <dbReference type="Proteomes" id="UP000824115"/>
    </source>
</evidence>
<dbReference type="EMBL" id="DXAW01000017">
    <property type="protein sequence ID" value="HIZ84966.1"/>
    <property type="molecule type" value="Genomic_DNA"/>
</dbReference>
<dbReference type="SMART" id="SM00028">
    <property type="entry name" value="TPR"/>
    <property type="match status" value="4"/>
</dbReference>
<dbReference type="PROSITE" id="PS50293">
    <property type="entry name" value="TPR_REGION"/>
    <property type="match status" value="1"/>
</dbReference>
<gene>
    <name evidence="3" type="ORF">IAC04_00540</name>
</gene>
<keyword evidence="2" id="KW-0732">Signal</keyword>
<dbReference type="Gene3D" id="1.25.40.10">
    <property type="entry name" value="Tetratricopeptide repeat domain"/>
    <property type="match status" value="2"/>
</dbReference>
<proteinExistence type="predicted"/>
<protein>
    <submittedName>
        <fullName evidence="3">Tetratricopeptide repeat protein</fullName>
    </submittedName>
</protein>
<name>A0A9D2K9I4_9BACT</name>
<evidence type="ECO:0000313" key="3">
    <source>
        <dbReference type="EMBL" id="HIZ84966.1"/>
    </source>
</evidence>
<reference evidence="3" key="2">
    <citation type="submission" date="2021-04" db="EMBL/GenBank/DDBJ databases">
        <authorList>
            <person name="Gilroy R."/>
        </authorList>
    </citation>
    <scope>NUCLEOTIDE SEQUENCE</scope>
    <source>
        <strain evidence="3">Gambia16-554</strain>
    </source>
</reference>
<dbReference type="PROSITE" id="PS50005">
    <property type="entry name" value="TPR"/>
    <property type="match status" value="1"/>
</dbReference>
<dbReference type="InterPro" id="IPR011990">
    <property type="entry name" value="TPR-like_helical_dom_sf"/>
</dbReference>
<dbReference type="Pfam" id="PF13174">
    <property type="entry name" value="TPR_6"/>
    <property type="match status" value="1"/>
</dbReference>
<dbReference type="Pfam" id="PF00515">
    <property type="entry name" value="TPR_1"/>
    <property type="match status" value="1"/>
</dbReference>
<dbReference type="PANTHER" id="PTHR12558">
    <property type="entry name" value="CELL DIVISION CYCLE 16,23,27"/>
    <property type="match status" value="1"/>
</dbReference>
<evidence type="ECO:0000256" key="1">
    <source>
        <dbReference type="PROSITE-ProRule" id="PRU00339"/>
    </source>
</evidence>